<dbReference type="Pfam" id="PF03445">
    <property type="entry name" value="DUF294"/>
    <property type="match status" value="1"/>
</dbReference>
<evidence type="ECO:0000313" key="4">
    <source>
        <dbReference type="Proteomes" id="UP000321272"/>
    </source>
</evidence>
<dbReference type="KEGG" id="paur:FGL86_12215"/>
<keyword evidence="4" id="KW-1185">Reference proteome</keyword>
<organism evidence="3 4">
    <name type="scientific">Pistricoccus aurantiacus</name>
    <dbReference type="NCBI Taxonomy" id="1883414"/>
    <lineage>
        <taxon>Bacteria</taxon>
        <taxon>Pseudomonadati</taxon>
        <taxon>Pseudomonadota</taxon>
        <taxon>Gammaproteobacteria</taxon>
        <taxon>Oceanospirillales</taxon>
        <taxon>Halomonadaceae</taxon>
        <taxon>Pistricoccus</taxon>
    </lineage>
</organism>
<proteinExistence type="predicted"/>
<dbReference type="InterPro" id="IPR018821">
    <property type="entry name" value="DUF294_put_nucleoTrafse_sb-bd"/>
</dbReference>
<feature type="domain" description="Protein-PII uridylyltransferase N-terminal" evidence="1">
    <location>
        <begin position="54"/>
        <end position="192"/>
    </location>
</feature>
<dbReference type="EMBL" id="CP042382">
    <property type="protein sequence ID" value="QEA39759.1"/>
    <property type="molecule type" value="Genomic_DNA"/>
</dbReference>
<accession>A0A5B8SRF7</accession>
<dbReference type="Pfam" id="PF10335">
    <property type="entry name" value="DUF294_C"/>
    <property type="match status" value="1"/>
</dbReference>
<protein>
    <submittedName>
        <fullName evidence="3">Signal transduction protein</fullName>
    </submittedName>
</protein>
<sequence length="376" mass="42297">MRLLHRASSWRQLFAEDALPDPRAWPALLTPLKGALLSLGSQPTLAEAKAWQPMLVDALIRLDIPAWRISQLLGDHNAWLYRCAINLSLEEMQATGWGDPPVAFCVLTLGSVARHECLLGPDQDNAMILAEYSDAEHDTIDSYFQSLGYRFGERLHEAGIPRCHAHVMARWPMWRKRLSEWRKQLDIWTAQRRVKRVQQANILFDFAPVYGDSALARELREHIVWRVPSAHLFLGEMRDLLDETPVALGRLGRLMGDGKDAPHRGVIDLKRQGLIPLQNAVRLLAVANGCSSGDTRGRLTELVALQKMGAARAMALKEALDRLQERLLKTQMDSLAQGRAPDYWVNVSALSSAERLLLRHDLQQIKGLLAQASRAD</sequence>
<dbReference type="InterPro" id="IPR005105">
    <property type="entry name" value="GlnD_Uridyltrans_N"/>
</dbReference>
<dbReference type="CDD" id="cd05401">
    <property type="entry name" value="NT_GlnE_GlnD_like"/>
    <property type="match status" value="1"/>
</dbReference>
<dbReference type="GO" id="GO:0008773">
    <property type="term" value="F:[protein-PII] uridylyltransferase activity"/>
    <property type="evidence" value="ECO:0007669"/>
    <property type="project" value="InterPro"/>
</dbReference>
<gene>
    <name evidence="3" type="ORF">FGL86_12215</name>
</gene>
<evidence type="ECO:0000259" key="2">
    <source>
        <dbReference type="Pfam" id="PF10335"/>
    </source>
</evidence>
<reference evidence="3 4" key="1">
    <citation type="submission" date="2019-06" db="EMBL/GenBank/DDBJ databases">
        <title>Genome analyses of bacteria isolated from kimchi.</title>
        <authorList>
            <person name="Lee S."/>
            <person name="Ahn S."/>
            <person name="Roh S."/>
        </authorList>
    </citation>
    <scope>NUCLEOTIDE SEQUENCE [LARGE SCALE GENOMIC DNA]</scope>
    <source>
        <strain evidence="3 4">CBA4606</strain>
    </source>
</reference>
<name>A0A5B8SRF7_9GAMM</name>
<evidence type="ECO:0000259" key="1">
    <source>
        <dbReference type="Pfam" id="PF03445"/>
    </source>
</evidence>
<dbReference type="AlphaFoldDB" id="A0A5B8SRF7"/>
<dbReference type="RefSeq" id="WP_147184807.1">
    <property type="nucleotide sequence ID" value="NZ_CP042382.1"/>
</dbReference>
<dbReference type="OrthoDB" id="9808528at2"/>
<evidence type="ECO:0000313" key="3">
    <source>
        <dbReference type="EMBL" id="QEA39759.1"/>
    </source>
</evidence>
<dbReference type="Proteomes" id="UP000321272">
    <property type="component" value="Chromosome"/>
</dbReference>
<feature type="domain" description="DUF294" evidence="2">
    <location>
        <begin position="233"/>
        <end position="373"/>
    </location>
</feature>